<keyword evidence="2" id="KW-1185">Reference proteome</keyword>
<evidence type="ECO:0000313" key="1">
    <source>
        <dbReference type="EMBL" id="KAK4741995.1"/>
    </source>
</evidence>
<evidence type="ECO:0000313" key="2">
    <source>
        <dbReference type="Proteomes" id="UP001345219"/>
    </source>
</evidence>
<dbReference type="PANTHER" id="PTHR33984">
    <property type="entry name" value="OS02G0717600 PROTEIN"/>
    <property type="match status" value="1"/>
</dbReference>
<protein>
    <submittedName>
        <fullName evidence="1">Uncharacterized protein</fullName>
    </submittedName>
</protein>
<sequence>MTINRSQLQADQSSRPMSMAAVLSIDCLKGSSRAEEWTGDMLQTGDIVEELRIGGSVVMRSPFKNGRSGVQKILHSSFKSNDTSIVVRVRRGSDEFAELQACIVPNEFSGKKQYMLRSIDDPNYAVGFCDRSESECLELIASRSSRMVNALSRTPLQDGYVSYRWEKKLNEHLQVPYSSCFLSILFLPKASDRSGSQYNDLEDTLARANAWLIASQEFGIPIVFMSIQTESLLTKISGERASSTVSAGSLSDLSNIASASLYGFEDYHGVDIGVVRAVRLWYAPLAGEFPIEIELKEGDLKLGFAISRSEEGFIYISSVVGGDDNAPSSRSGLRSLYMEAASKSQRLVISRVSNQKVLPWIVSPAGAIRCYDTVSLSQKLSMHKHAKMPILIHVILWDKPIFPPNADSSSLRASPMPFPPEVNLARQPSENQVQPLPPGMSDEDLIMDNKPGQLLTRDTAGDISFRFHNFSIPSNNWV</sequence>
<dbReference type="AlphaFoldDB" id="A0AAN7GB20"/>
<dbReference type="EMBL" id="JAXIOK010000024">
    <property type="protein sequence ID" value="KAK4741995.1"/>
    <property type="molecule type" value="Genomic_DNA"/>
</dbReference>
<dbReference type="Proteomes" id="UP001345219">
    <property type="component" value="Chromosome 19"/>
</dbReference>
<reference evidence="1 2" key="1">
    <citation type="journal article" date="2023" name="Hortic Res">
        <title>Pangenome of water caltrop reveals structural variations and asymmetric subgenome divergence after allopolyploidization.</title>
        <authorList>
            <person name="Zhang X."/>
            <person name="Chen Y."/>
            <person name="Wang L."/>
            <person name="Yuan Y."/>
            <person name="Fang M."/>
            <person name="Shi L."/>
            <person name="Lu R."/>
            <person name="Comes H.P."/>
            <person name="Ma Y."/>
            <person name="Chen Y."/>
            <person name="Huang G."/>
            <person name="Zhou Y."/>
            <person name="Zheng Z."/>
            <person name="Qiu Y."/>
        </authorList>
    </citation>
    <scope>NUCLEOTIDE SEQUENCE [LARGE SCALE GENOMIC DNA]</scope>
    <source>
        <tissue evidence="1">Roots</tissue>
    </source>
</reference>
<accession>A0AAN7GB20</accession>
<dbReference type="PANTHER" id="PTHR33984:SF2">
    <property type="entry name" value="OS02G0717600 PROTEIN"/>
    <property type="match status" value="1"/>
</dbReference>
<name>A0AAN7GB20_9MYRT</name>
<gene>
    <name evidence="1" type="ORF">SAY87_025583</name>
</gene>
<comment type="caution">
    <text evidence="1">The sequence shown here is derived from an EMBL/GenBank/DDBJ whole genome shotgun (WGS) entry which is preliminary data.</text>
</comment>
<proteinExistence type="predicted"/>
<organism evidence="1 2">
    <name type="scientific">Trapa incisa</name>
    <dbReference type="NCBI Taxonomy" id="236973"/>
    <lineage>
        <taxon>Eukaryota</taxon>
        <taxon>Viridiplantae</taxon>
        <taxon>Streptophyta</taxon>
        <taxon>Embryophyta</taxon>
        <taxon>Tracheophyta</taxon>
        <taxon>Spermatophyta</taxon>
        <taxon>Magnoliopsida</taxon>
        <taxon>eudicotyledons</taxon>
        <taxon>Gunneridae</taxon>
        <taxon>Pentapetalae</taxon>
        <taxon>rosids</taxon>
        <taxon>malvids</taxon>
        <taxon>Myrtales</taxon>
        <taxon>Lythraceae</taxon>
        <taxon>Trapa</taxon>
    </lineage>
</organism>